<organism evidence="2 3">
    <name type="scientific">Coprinopsis cinerea (strain Okayama-7 / 130 / ATCC MYA-4618 / FGSC 9003)</name>
    <name type="common">Inky cap fungus</name>
    <name type="synonym">Hormographiella aspergillata</name>
    <dbReference type="NCBI Taxonomy" id="240176"/>
    <lineage>
        <taxon>Eukaryota</taxon>
        <taxon>Fungi</taxon>
        <taxon>Dikarya</taxon>
        <taxon>Basidiomycota</taxon>
        <taxon>Agaricomycotina</taxon>
        <taxon>Agaricomycetes</taxon>
        <taxon>Agaricomycetidae</taxon>
        <taxon>Agaricales</taxon>
        <taxon>Agaricineae</taxon>
        <taxon>Psathyrellaceae</taxon>
        <taxon>Coprinopsis</taxon>
    </lineage>
</organism>
<dbReference type="InParanoid" id="A8NGS8"/>
<keyword evidence="3" id="KW-1185">Reference proteome</keyword>
<evidence type="ECO:0000313" key="2">
    <source>
        <dbReference type="EMBL" id="EAU88134.1"/>
    </source>
</evidence>
<dbReference type="InterPro" id="IPR036866">
    <property type="entry name" value="RibonucZ/Hydroxyglut_hydro"/>
</dbReference>
<dbReference type="AlphaFoldDB" id="A8NGS8"/>
<dbReference type="PANTHER" id="PTHR46018">
    <property type="entry name" value="ZINC PHOSPHODIESTERASE ELAC PROTEIN 1"/>
    <property type="match status" value="1"/>
</dbReference>
<evidence type="ECO:0008006" key="4">
    <source>
        <dbReference type="Google" id="ProtNLM"/>
    </source>
</evidence>
<dbReference type="eggNOG" id="KOG2121">
    <property type="taxonomic scope" value="Eukaryota"/>
</dbReference>
<dbReference type="GO" id="GO:0042781">
    <property type="term" value="F:3'-tRNA processing endoribonuclease activity"/>
    <property type="evidence" value="ECO:0007669"/>
    <property type="project" value="TreeGrafter"/>
</dbReference>
<dbReference type="GeneID" id="6010087"/>
<reference evidence="2 3" key="1">
    <citation type="journal article" date="2010" name="Proc. Natl. Acad. Sci. U.S.A.">
        <title>Insights into evolution of multicellular fungi from the assembled chromosomes of the mushroom Coprinopsis cinerea (Coprinus cinereus).</title>
        <authorList>
            <person name="Stajich J.E."/>
            <person name="Wilke S.K."/>
            <person name="Ahren D."/>
            <person name="Au C.H."/>
            <person name="Birren B.W."/>
            <person name="Borodovsky M."/>
            <person name="Burns C."/>
            <person name="Canback B."/>
            <person name="Casselton L.A."/>
            <person name="Cheng C.K."/>
            <person name="Deng J."/>
            <person name="Dietrich F.S."/>
            <person name="Fargo D.C."/>
            <person name="Farman M.L."/>
            <person name="Gathman A.C."/>
            <person name="Goldberg J."/>
            <person name="Guigo R."/>
            <person name="Hoegger P.J."/>
            <person name="Hooker J.B."/>
            <person name="Huggins A."/>
            <person name="James T.Y."/>
            <person name="Kamada T."/>
            <person name="Kilaru S."/>
            <person name="Kodira C."/>
            <person name="Kues U."/>
            <person name="Kupfer D."/>
            <person name="Kwan H.S."/>
            <person name="Lomsadze A."/>
            <person name="Li W."/>
            <person name="Lilly W.W."/>
            <person name="Ma L.J."/>
            <person name="Mackey A.J."/>
            <person name="Manning G."/>
            <person name="Martin F."/>
            <person name="Muraguchi H."/>
            <person name="Natvig D.O."/>
            <person name="Palmerini H."/>
            <person name="Ramesh M.A."/>
            <person name="Rehmeyer C.J."/>
            <person name="Roe B.A."/>
            <person name="Shenoy N."/>
            <person name="Stanke M."/>
            <person name="Ter-Hovhannisyan V."/>
            <person name="Tunlid A."/>
            <person name="Velagapudi R."/>
            <person name="Vision T.J."/>
            <person name="Zeng Q."/>
            <person name="Zolan M.E."/>
            <person name="Pukkila P.J."/>
        </authorList>
    </citation>
    <scope>NUCLEOTIDE SEQUENCE [LARGE SCALE GENOMIC DNA]</scope>
    <source>
        <strain evidence="3">Okayama-7 / 130 / ATCC MYA-4618 / FGSC 9003</strain>
    </source>
</reference>
<gene>
    <name evidence="2" type="ORF">CC1G_03806</name>
</gene>
<dbReference type="RefSeq" id="XP_001833589.1">
    <property type="nucleotide sequence ID" value="XM_001833537.1"/>
</dbReference>
<dbReference type="VEuPathDB" id="FungiDB:CC1G_03806"/>
<proteinExistence type="predicted"/>
<sequence>MFRQNLSLMFLGTASGGGPSETRNCSSLLCDFMDDLSLWLVDCAEGTLRQFQFQPQEGFKYRANRVTKIFITHMHADHIMGIVPFLRCVLYPPEAGKKPSYTSNPPSPKVEIYGPAGLRTFVRQIMKMTLTYTADCYTVHELLTKDDPVTPCDLPPLDESAAAAESGFDHNIANPNVMHVSEVRGSDIRADKKGFWKSFVSARGRVQDIEVDAGSIQHRDPCIGFVFRETGPPGRKIVILGDTYDPSQMTPLCLNPPPTLLVHESTDAPIPESADQEGKLSKRDPEEVLQKVLLRGHSVPGMAGAFAKQVKAAHLVLNHIGSRFPAPRNPWDARATVMQEFERQATEAWGVNSKKNASSRGHGRYGHGRGQQSAVAAQDFLRINIPMQGPAMFLFPPSQSKSSGYGDGQAHRRLRARIIGQGSRITREAQGMACQEPKEMRTGVMERIEAVVAMEEVATDIPLLDLLRLVDPPRRHTLVVTANPNTLMSLIVTLVTIMGTAVIPLMGDLLTMVIELAPPLLVIAMGIMDLESVGAKPSSQDHTD</sequence>
<dbReference type="GO" id="GO:0005634">
    <property type="term" value="C:nucleus"/>
    <property type="evidence" value="ECO:0007669"/>
    <property type="project" value="TreeGrafter"/>
</dbReference>
<dbReference type="OMA" id="CREDEIH"/>
<comment type="caution">
    <text evidence="2">The sequence shown here is derived from an EMBL/GenBank/DDBJ whole genome shotgun (WGS) entry which is preliminary data.</text>
</comment>
<dbReference type="Pfam" id="PF23023">
    <property type="entry name" value="Anti-Pycsar_Apyc1"/>
    <property type="match status" value="1"/>
</dbReference>
<dbReference type="KEGG" id="cci:CC1G_03806"/>
<dbReference type="Proteomes" id="UP000001861">
    <property type="component" value="Unassembled WGS sequence"/>
</dbReference>
<dbReference type="Gene3D" id="3.60.15.10">
    <property type="entry name" value="Ribonuclease Z/Hydroxyacylglutathione hydrolase-like"/>
    <property type="match status" value="1"/>
</dbReference>
<accession>A8NGS8</accession>
<dbReference type="EMBL" id="AACS02000002">
    <property type="protein sequence ID" value="EAU88134.1"/>
    <property type="molecule type" value="Genomic_DNA"/>
</dbReference>
<name>A8NGS8_COPC7</name>
<feature type="region of interest" description="Disordered" evidence="1">
    <location>
        <begin position="348"/>
        <end position="369"/>
    </location>
</feature>
<evidence type="ECO:0000256" key="1">
    <source>
        <dbReference type="SAM" id="MobiDB-lite"/>
    </source>
</evidence>
<dbReference type="SUPFAM" id="SSF56281">
    <property type="entry name" value="Metallo-hydrolase/oxidoreductase"/>
    <property type="match status" value="1"/>
</dbReference>
<dbReference type="PANTHER" id="PTHR46018:SF2">
    <property type="entry name" value="ZINC PHOSPHODIESTERASE ELAC PROTEIN 1"/>
    <property type="match status" value="1"/>
</dbReference>
<protein>
    <recommendedName>
        <fullName evidence="4">Metallo-beta-lactamase domain-containing protein</fullName>
    </recommendedName>
</protein>
<dbReference type="OrthoDB" id="527344at2759"/>
<evidence type="ECO:0000313" key="3">
    <source>
        <dbReference type="Proteomes" id="UP000001861"/>
    </source>
</evidence>
<dbReference type="STRING" id="240176.A8NGS8"/>